<gene>
    <name evidence="2" type="ORF">ACFO0P_16040</name>
</gene>
<feature type="region of interest" description="Disordered" evidence="1">
    <location>
        <begin position="64"/>
        <end position="86"/>
    </location>
</feature>
<reference evidence="3" key="1">
    <citation type="journal article" date="2019" name="Int. J. Syst. Evol. Microbiol.">
        <title>The Global Catalogue of Microorganisms (GCM) 10K type strain sequencing project: providing services to taxonomists for standard genome sequencing and annotation.</title>
        <authorList>
            <consortium name="The Broad Institute Genomics Platform"/>
            <consortium name="The Broad Institute Genome Sequencing Center for Infectious Disease"/>
            <person name="Wu L."/>
            <person name="Ma J."/>
        </authorList>
    </citation>
    <scope>NUCLEOTIDE SEQUENCE [LARGE SCALE GENOMIC DNA]</scope>
    <source>
        <strain evidence="3">CCUG 39970</strain>
    </source>
</reference>
<evidence type="ECO:0000313" key="2">
    <source>
        <dbReference type="EMBL" id="MFC4455289.1"/>
    </source>
</evidence>
<name>A0ABV8YAK1_9DEIO</name>
<dbReference type="RefSeq" id="WP_380130002.1">
    <property type="nucleotide sequence ID" value="NZ_JBHSEG010000008.1"/>
</dbReference>
<evidence type="ECO:0000313" key="3">
    <source>
        <dbReference type="Proteomes" id="UP001595939"/>
    </source>
</evidence>
<protein>
    <recommendedName>
        <fullName evidence="4">DUF1918 domain-containing protein</fullName>
    </recommendedName>
</protein>
<sequence>MPLEVRPTDLQPGERLELRSTSTAAQALGPTVLATFDNGRVTVSWDGQPFLPDQGAVTVTVAADAASTSSNPEDSYDPRRRSSFSG</sequence>
<evidence type="ECO:0000256" key="1">
    <source>
        <dbReference type="SAM" id="MobiDB-lite"/>
    </source>
</evidence>
<dbReference type="Proteomes" id="UP001595939">
    <property type="component" value="Unassembled WGS sequence"/>
</dbReference>
<proteinExistence type="predicted"/>
<comment type="caution">
    <text evidence="2">The sequence shown here is derived from an EMBL/GenBank/DDBJ whole genome shotgun (WGS) entry which is preliminary data.</text>
</comment>
<accession>A0ABV8YAK1</accession>
<keyword evidence="3" id="KW-1185">Reference proteome</keyword>
<dbReference type="EMBL" id="JBHSEG010000008">
    <property type="protein sequence ID" value="MFC4455289.1"/>
    <property type="molecule type" value="Genomic_DNA"/>
</dbReference>
<organism evidence="2 3">
    <name type="scientific">Deinococcus sonorensis</name>
    <dbReference type="NCBI Taxonomy" id="309891"/>
    <lineage>
        <taxon>Bacteria</taxon>
        <taxon>Thermotogati</taxon>
        <taxon>Deinococcota</taxon>
        <taxon>Deinococci</taxon>
        <taxon>Deinococcales</taxon>
        <taxon>Deinococcaceae</taxon>
        <taxon>Deinococcus</taxon>
    </lineage>
</organism>
<evidence type="ECO:0008006" key="4">
    <source>
        <dbReference type="Google" id="ProtNLM"/>
    </source>
</evidence>